<comment type="caution">
    <text evidence="1">The sequence shown here is derived from an EMBL/GenBank/DDBJ whole genome shotgun (WGS) entry which is preliminary data.</text>
</comment>
<keyword evidence="2" id="KW-1185">Reference proteome</keyword>
<organism evidence="1 2">
    <name type="scientific">Allokutzneria multivorans</name>
    <dbReference type="NCBI Taxonomy" id="1142134"/>
    <lineage>
        <taxon>Bacteria</taxon>
        <taxon>Bacillati</taxon>
        <taxon>Actinomycetota</taxon>
        <taxon>Actinomycetes</taxon>
        <taxon>Pseudonocardiales</taxon>
        <taxon>Pseudonocardiaceae</taxon>
        <taxon>Allokutzneria</taxon>
    </lineage>
</organism>
<reference evidence="2" key="1">
    <citation type="journal article" date="2019" name="Int. J. Syst. Evol. Microbiol.">
        <title>The Global Catalogue of Microorganisms (GCM) 10K type strain sequencing project: providing services to taxonomists for standard genome sequencing and annotation.</title>
        <authorList>
            <consortium name="The Broad Institute Genomics Platform"/>
            <consortium name="The Broad Institute Genome Sequencing Center for Infectious Disease"/>
            <person name="Wu L."/>
            <person name="Ma J."/>
        </authorList>
    </citation>
    <scope>NUCLEOTIDE SEQUENCE [LARGE SCALE GENOMIC DNA]</scope>
    <source>
        <strain evidence="2">JCM 17342</strain>
    </source>
</reference>
<protein>
    <recommendedName>
        <fullName evidence="3">Secreted protein</fullName>
    </recommendedName>
</protein>
<accession>A0ABP7T0U1</accession>
<dbReference type="Proteomes" id="UP001501747">
    <property type="component" value="Unassembled WGS sequence"/>
</dbReference>
<gene>
    <name evidence="1" type="ORF">GCM10022247_48830</name>
</gene>
<dbReference type="EMBL" id="BAABAL010000018">
    <property type="protein sequence ID" value="GAA4019396.1"/>
    <property type="molecule type" value="Genomic_DNA"/>
</dbReference>
<evidence type="ECO:0000313" key="1">
    <source>
        <dbReference type="EMBL" id="GAA4019396.1"/>
    </source>
</evidence>
<evidence type="ECO:0000313" key="2">
    <source>
        <dbReference type="Proteomes" id="UP001501747"/>
    </source>
</evidence>
<evidence type="ECO:0008006" key="3">
    <source>
        <dbReference type="Google" id="ProtNLM"/>
    </source>
</evidence>
<name>A0ABP7T0U1_9PSEU</name>
<proteinExistence type="predicted"/>
<sequence>MSASDAVLGSGAAAAVLSGITLTAATTAPAATARFTRLGDMSADSSGRVRSDSKRKFLCRKRMVGEIDAVAGVLVRLEHQFHHR</sequence>